<keyword evidence="1" id="KW-1133">Transmembrane helix</keyword>
<organism evidence="2">
    <name type="scientific">candidate division WOR-3 bacterium</name>
    <dbReference type="NCBI Taxonomy" id="2052148"/>
    <lineage>
        <taxon>Bacteria</taxon>
        <taxon>Bacteria division WOR-3</taxon>
    </lineage>
</organism>
<name>A0A7C3UXP8_UNCW3</name>
<protein>
    <submittedName>
        <fullName evidence="2">Type II secretion system protein</fullName>
    </submittedName>
</protein>
<proteinExistence type="predicted"/>
<dbReference type="AlphaFoldDB" id="A0A7C3UXP8"/>
<gene>
    <name evidence="2" type="ORF">ENX07_07755</name>
</gene>
<accession>A0A7C3UXP8</accession>
<dbReference type="PROSITE" id="PS00409">
    <property type="entry name" value="PROKAR_NTER_METHYL"/>
    <property type="match status" value="1"/>
</dbReference>
<evidence type="ECO:0000256" key="1">
    <source>
        <dbReference type="SAM" id="Phobius"/>
    </source>
</evidence>
<dbReference type="Gene3D" id="3.30.700.10">
    <property type="entry name" value="Glycoprotein, Type 4 Pilin"/>
    <property type="match status" value="1"/>
</dbReference>
<evidence type="ECO:0000313" key="2">
    <source>
        <dbReference type="EMBL" id="HGE99942.1"/>
    </source>
</evidence>
<dbReference type="Pfam" id="PF07963">
    <property type="entry name" value="N_methyl"/>
    <property type="match status" value="1"/>
</dbReference>
<feature type="transmembrane region" description="Helical" evidence="1">
    <location>
        <begin position="29"/>
        <end position="50"/>
    </location>
</feature>
<sequence length="277" mass="31700">MESGIHHRVVQQKMMILSFCFKMRKGVTLLELLVVMVIIGILATAAVRTWDVTMEKGRYEETFRELEEISRAIVGDERMVVSGERTDFGFVGDCGMLPRNLIDLAQRPDYCDSLLWRGPYVKPTFAENPRSFLFDAWGDSYIYIPESLFIRSLGGGSDVAYGRWITKRFAQRIGDLLNNRVSGVIEDAFGNRPKKSDLPFLSLYIFYPWQGALLRDSMEFDSLRPGEFSFEPIPQGKVRLVAVYRKSVPSESIDKYLTVYPKIGKEDLTLRFGSVLF</sequence>
<dbReference type="EMBL" id="DTMQ01000047">
    <property type="protein sequence ID" value="HGE99942.1"/>
    <property type="molecule type" value="Genomic_DNA"/>
</dbReference>
<dbReference type="SUPFAM" id="SSF54523">
    <property type="entry name" value="Pili subunits"/>
    <property type="match status" value="1"/>
</dbReference>
<comment type="caution">
    <text evidence="2">The sequence shown here is derived from an EMBL/GenBank/DDBJ whole genome shotgun (WGS) entry which is preliminary data.</text>
</comment>
<keyword evidence="1" id="KW-0472">Membrane</keyword>
<dbReference type="InterPro" id="IPR012902">
    <property type="entry name" value="N_methyl_site"/>
</dbReference>
<dbReference type="NCBIfam" id="TIGR02532">
    <property type="entry name" value="IV_pilin_GFxxxE"/>
    <property type="match status" value="1"/>
</dbReference>
<reference evidence="2" key="1">
    <citation type="journal article" date="2020" name="mSystems">
        <title>Genome- and Community-Level Interaction Insights into Carbon Utilization and Element Cycling Functions of Hydrothermarchaeota in Hydrothermal Sediment.</title>
        <authorList>
            <person name="Zhou Z."/>
            <person name="Liu Y."/>
            <person name="Xu W."/>
            <person name="Pan J."/>
            <person name="Luo Z.H."/>
            <person name="Li M."/>
        </authorList>
    </citation>
    <scope>NUCLEOTIDE SEQUENCE [LARGE SCALE GENOMIC DNA]</scope>
    <source>
        <strain evidence="2">SpSt-906</strain>
    </source>
</reference>
<keyword evidence="1" id="KW-0812">Transmembrane</keyword>
<dbReference type="InterPro" id="IPR045584">
    <property type="entry name" value="Pilin-like"/>
</dbReference>